<dbReference type="AlphaFoldDB" id="A0AAW8CDZ9"/>
<keyword evidence="1" id="KW-0472">Membrane</keyword>
<evidence type="ECO:0000313" key="3">
    <source>
        <dbReference type="Proteomes" id="UP001226020"/>
    </source>
</evidence>
<evidence type="ECO:0000313" key="2">
    <source>
        <dbReference type="EMBL" id="MDP8147696.1"/>
    </source>
</evidence>
<comment type="caution">
    <text evidence="2">The sequence shown here is derived from an EMBL/GenBank/DDBJ whole genome shotgun (WGS) entry which is preliminary data.</text>
</comment>
<organism evidence="2 3">
    <name type="scientific">Phocoenobacter atlanticus subsp. atlanticus</name>
    <dbReference type="NCBI Taxonomy" id="3061285"/>
    <lineage>
        <taxon>Bacteria</taxon>
        <taxon>Pseudomonadati</taxon>
        <taxon>Pseudomonadota</taxon>
        <taxon>Gammaproteobacteria</taxon>
        <taxon>Pasteurellales</taxon>
        <taxon>Pasteurellaceae</taxon>
        <taxon>Phocoenobacter</taxon>
        <taxon>Phocoenobacter atlanticus</taxon>
    </lineage>
</organism>
<dbReference type="Pfam" id="PF16080">
    <property type="entry name" value="Phage_holin_2_3"/>
    <property type="match status" value="1"/>
</dbReference>
<feature type="transmembrane region" description="Helical" evidence="1">
    <location>
        <begin position="22"/>
        <end position="45"/>
    </location>
</feature>
<gene>
    <name evidence="2" type="ORF">QJU57_01210</name>
</gene>
<protein>
    <submittedName>
        <fullName evidence="2">HP1 family phage holin</fullName>
    </submittedName>
</protein>
<keyword evidence="1" id="KW-1133">Transmembrane helix</keyword>
<dbReference type="RefSeq" id="WP_306350783.1">
    <property type="nucleotide sequence ID" value="NZ_JASAWV010000002.1"/>
</dbReference>
<accession>A0AAW8CDZ9</accession>
<reference evidence="2 3" key="1">
    <citation type="journal article" date="2023" name="Front. Microbiol.">
        <title>Phylogeography and host specificity of Pasteurellaceae pathogenic to sea-farmed fish in the north-east Atlantic.</title>
        <authorList>
            <person name="Gulla S."/>
            <person name="Colquhoun D.J."/>
            <person name="Olsen A.B."/>
            <person name="Spilsberg B."/>
            <person name="Lagesen K."/>
            <person name="Aakesson C.P."/>
            <person name="Strom S."/>
            <person name="Manji F."/>
            <person name="Birkbeck T.H."/>
            <person name="Nilsen H.K."/>
        </authorList>
    </citation>
    <scope>NUCLEOTIDE SEQUENCE [LARGE SCALE GENOMIC DNA]</scope>
    <source>
        <strain evidence="2 3">NVIB3131</strain>
    </source>
</reference>
<sequence>MYKDVVKDIPIASQLSAWATAIFGYFTLGEWAVLIGMIITVAGYFRESRYKKRMLYLEEIRTGVRDKHGRLINENEKP</sequence>
<keyword evidence="1" id="KW-0812">Transmembrane</keyword>
<dbReference type="EMBL" id="JASAXT010000002">
    <property type="protein sequence ID" value="MDP8147696.1"/>
    <property type="molecule type" value="Genomic_DNA"/>
</dbReference>
<dbReference type="Proteomes" id="UP001226020">
    <property type="component" value="Unassembled WGS sequence"/>
</dbReference>
<proteinExistence type="predicted"/>
<name>A0AAW8CDZ9_9PAST</name>
<evidence type="ECO:0000256" key="1">
    <source>
        <dbReference type="SAM" id="Phobius"/>
    </source>
</evidence>
<dbReference type="InterPro" id="IPR032118">
    <property type="entry name" value="Phage_holin_HP1"/>
</dbReference>
<keyword evidence="3" id="KW-1185">Reference proteome</keyword>